<evidence type="ECO:0000256" key="4">
    <source>
        <dbReference type="ARBA" id="ARBA00023098"/>
    </source>
</evidence>
<keyword evidence="2" id="KW-0276">Fatty acid metabolism</keyword>
<reference evidence="8 9" key="1">
    <citation type="journal article" date="2013" name="Nature">
        <title>Insights into bilaterian evolution from three spiralian genomes.</title>
        <authorList>
            <person name="Simakov O."/>
            <person name="Marletaz F."/>
            <person name="Cho S.J."/>
            <person name="Edsinger-Gonzales E."/>
            <person name="Havlak P."/>
            <person name="Hellsten U."/>
            <person name="Kuo D.H."/>
            <person name="Larsson T."/>
            <person name="Lv J."/>
            <person name="Arendt D."/>
            <person name="Savage R."/>
            <person name="Osoegawa K."/>
            <person name="de Jong P."/>
            <person name="Grimwood J."/>
            <person name="Chapman J.A."/>
            <person name="Shapiro H."/>
            <person name="Aerts A."/>
            <person name="Otillar R.P."/>
            <person name="Terry A.Y."/>
            <person name="Boore J.L."/>
            <person name="Grigoriev I.V."/>
            <person name="Lindberg D.R."/>
            <person name="Seaver E.C."/>
            <person name="Weisblat D.A."/>
            <person name="Putnam N.H."/>
            <person name="Rokhsar D.S."/>
        </authorList>
    </citation>
    <scope>NUCLEOTIDE SEQUENCE [LARGE SCALE GENOMIC DNA]</scope>
</reference>
<evidence type="ECO:0000256" key="2">
    <source>
        <dbReference type="ARBA" id="ARBA00022832"/>
    </source>
</evidence>
<dbReference type="CTD" id="20234938"/>
<dbReference type="GeneID" id="20234938"/>
<dbReference type="InterPro" id="IPR014748">
    <property type="entry name" value="Enoyl-CoA_hydra_C"/>
</dbReference>
<dbReference type="OMA" id="XVALEML"/>
<accession>V4AEB5</accession>
<dbReference type="EMBL" id="KB201894">
    <property type="protein sequence ID" value="ESO93475.1"/>
    <property type="molecule type" value="Genomic_DNA"/>
</dbReference>
<dbReference type="Gene3D" id="1.10.12.10">
    <property type="entry name" value="Lyase 2-enoyl-coa Hydratase, Chain A, domain 2"/>
    <property type="match status" value="1"/>
</dbReference>
<keyword evidence="5" id="KW-0496">Mitochondrion</keyword>
<dbReference type="AlphaFoldDB" id="V4AEB5"/>
<dbReference type="PANTHER" id="PTHR43602">
    <property type="match status" value="1"/>
</dbReference>
<gene>
    <name evidence="8" type="ORF">LOTGIDRAFT_145276</name>
</gene>
<organism evidence="8 9">
    <name type="scientific">Lottia gigantea</name>
    <name type="common">Giant owl limpet</name>
    <dbReference type="NCBI Taxonomy" id="225164"/>
    <lineage>
        <taxon>Eukaryota</taxon>
        <taxon>Metazoa</taxon>
        <taxon>Spiralia</taxon>
        <taxon>Lophotrochozoa</taxon>
        <taxon>Mollusca</taxon>
        <taxon>Gastropoda</taxon>
        <taxon>Patellogastropoda</taxon>
        <taxon>Lottioidea</taxon>
        <taxon>Lottiidae</taxon>
        <taxon>Lottia</taxon>
    </lineage>
</organism>
<keyword evidence="4" id="KW-0443">Lipid metabolism</keyword>
<dbReference type="HOGENOM" id="CLU_2203558_0_0_1"/>
<dbReference type="InterPro" id="IPR001753">
    <property type="entry name" value="Enoyl-CoA_hydra/iso"/>
</dbReference>
<evidence type="ECO:0000313" key="9">
    <source>
        <dbReference type="Proteomes" id="UP000030746"/>
    </source>
</evidence>
<dbReference type="RefSeq" id="XP_009055842.1">
    <property type="nucleotide sequence ID" value="XM_009057594.1"/>
</dbReference>
<keyword evidence="3" id="KW-0809">Transit peptide</keyword>
<evidence type="ECO:0000256" key="3">
    <source>
        <dbReference type="ARBA" id="ARBA00022946"/>
    </source>
</evidence>
<dbReference type="GO" id="GO:0005739">
    <property type="term" value="C:mitochondrion"/>
    <property type="evidence" value="ECO:0007669"/>
    <property type="project" value="UniProtKB-SubCell"/>
</dbReference>
<dbReference type="SUPFAM" id="SSF52096">
    <property type="entry name" value="ClpP/crotonase"/>
    <property type="match status" value="1"/>
</dbReference>
<evidence type="ECO:0000313" key="8">
    <source>
        <dbReference type="EMBL" id="ESO93475.1"/>
    </source>
</evidence>
<protein>
    <recommendedName>
        <fullName evidence="7">Enoyl-CoA hydratase domain-containing protein 3, mitochondrial</fullName>
    </recommendedName>
</protein>
<evidence type="ECO:0000256" key="7">
    <source>
        <dbReference type="ARBA" id="ARBA00040545"/>
    </source>
</evidence>
<dbReference type="InterPro" id="IPR052377">
    <property type="entry name" value="Mitochondrial_ECH-domain"/>
</dbReference>
<dbReference type="OrthoDB" id="2139957at2759"/>
<evidence type="ECO:0000256" key="6">
    <source>
        <dbReference type="ARBA" id="ARBA00037410"/>
    </source>
</evidence>
<evidence type="ECO:0000256" key="1">
    <source>
        <dbReference type="ARBA" id="ARBA00004173"/>
    </source>
</evidence>
<dbReference type="PANTHER" id="PTHR43602:SF1">
    <property type="entry name" value="ENOYL-COA HYDRATASE DOMAIN-CONTAINING PROTEIN 3, MITOCHONDRIAL"/>
    <property type="match status" value="1"/>
</dbReference>
<dbReference type="Gene3D" id="3.90.226.10">
    <property type="entry name" value="2-enoyl-CoA Hydratase, Chain A, domain 1"/>
    <property type="match status" value="1"/>
</dbReference>
<comment type="function">
    <text evidence="6">May play a role in fatty acid biosynthesis and insulin sensitivity.</text>
</comment>
<dbReference type="Pfam" id="PF00378">
    <property type="entry name" value="ECH_1"/>
    <property type="match status" value="1"/>
</dbReference>
<dbReference type="InterPro" id="IPR029045">
    <property type="entry name" value="ClpP/crotonase-like_dom_sf"/>
</dbReference>
<comment type="subcellular location">
    <subcellularLocation>
        <location evidence="1">Mitochondrion</location>
    </subcellularLocation>
</comment>
<sequence>EMLFTAKPISAQDALLYGLVNKVVPHEEVESETLKMAKEICEYSKSVIALGKVSFNEQMKLERKAAYQLTEKIMSSNLQLRDGDEGIKSFIEKRKPSWNHGIDGAFRQ</sequence>
<feature type="non-terminal residue" evidence="8">
    <location>
        <position position="1"/>
    </location>
</feature>
<dbReference type="GO" id="GO:0016836">
    <property type="term" value="F:hydro-lyase activity"/>
    <property type="evidence" value="ECO:0007669"/>
    <property type="project" value="TreeGrafter"/>
</dbReference>
<keyword evidence="9" id="KW-1185">Reference proteome</keyword>
<dbReference type="Proteomes" id="UP000030746">
    <property type="component" value="Unassembled WGS sequence"/>
</dbReference>
<name>V4AEB5_LOTGI</name>
<dbReference type="GO" id="GO:0006631">
    <property type="term" value="P:fatty acid metabolic process"/>
    <property type="evidence" value="ECO:0007669"/>
    <property type="project" value="UniProtKB-KW"/>
</dbReference>
<proteinExistence type="predicted"/>
<evidence type="ECO:0000256" key="5">
    <source>
        <dbReference type="ARBA" id="ARBA00023128"/>
    </source>
</evidence>
<dbReference type="KEGG" id="lgi:LOTGIDRAFT_145276"/>